<feature type="signal peptide" evidence="2">
    <location>
        <begin position="1"/>
        <end position="20"/>
    </location>
</feature>
<evidence type="ECO:0000256" key="2">
    <source>
        <dbReference type="SAM" id="SignalP"/>
    </source>
</evidence>
<keyword evidence="1" id="KW-1133">Transmembrane helix</keyword>
<feature type="chain" id="PRO_5018649654" description="Ig-like domain-containing protein" evidence="2">
    <location>
        <begin position="21"/>
        <end position="317"/>
    </location>
</feature>
<keyword evidence="5" id="KW-1185">Reference proteome</keyword>
<reference evidence="4 5" key="2">
    <citation type="submission" date="2019-01" db="EMBL/GenBank/DDBJ databases">
        <title>A chromosome length genome reference of the Java medaka (oryzias javanicus).</title>
        <authorList>
            <person name="Herpin A."/>
            <person name="Takehana Y."/>
            <person name="Naruse K."/>
            <person name="Ansai S."/>
            <person name="Kawaguchi M."/>
        </authorList>
    </citation>
    <scope>NUCLEOTIDE SEQUENCE [LARGE SCALE GENOMIC DNA]</scope>
    <source>
        <strain evidence="4">RS831</strain>
        <tissue evidence="4">Whole body</tissue>
    </source>
</reference>
<evidence type="ECO:0000259" key="3">
    <source>
        <dbReference type="PROSITE" id="PS50835"/>
    </source>
</evidence>
<dbReference type="GO" id="GO:1990782">
    <property type="term" value="F:protein tyrosine kinase binding"/>
    <property type="evidence" value="ECO:0007669"/>
    <property type="project" value="TreeGrafter"/>
</dbReference>
<feature type="transmembrane region" description="Helical" evidence="1">
    <location>
        <begin position="227"/>
        <end position="249"/>
    </location>
</feature>
<dbReference type="OrthoDB" id="8869347at2759"/>
<reference evidence="4 5" key="1">
    <citation type="submission" date="2018-11" db="EMBL/GenBank/DDBJ databases">
        <authorList>
            <person name="Lopez-Roques C."/>
            <person name="Donnadieu C."/>
            <person name="Bouchez O."/>
            <person name="Klopp C."/>
            <person name="Cabau C."/>
            <person name="Zahm M."/>
        </authorList>
    </citation>
    <scope>NUCLEOTIDE SEQUENCE [LARGE SCALE GENOMIC DNA]</scope>
    <source>
        <strain evidence="4">RS831</strain>
        <tissue evidence="4">Whole body</tissue>
    </source>
</reference>
<dbReference type="PANTHER" id="PTHR11422">
    <property type="entry name" value="T-CELL SURFACE GLYCOPROTEIN CD4"/>
    <property type="match status" value="1"/>
</dbReference>
<organism evidence="4 5">
    <name type="scientific">Oryzias javanicus</name>
    <name type="common">Javanese ricefish</name>
    <name type="synonym">Aplocheilus javanicus</name>
    <dbReference type="NCBI Taxonomy" id="123683"/>
    <lineage>
        <taxon>Eukaryota</taxon>
        <taxon>Metazoa</taxon>
        <taxon>Chordata</taxon>
        <taxon>Craniata</taxon>
        <taxon>Vertebrata</taxon>
        <taxon>Euteleostomi</taxon>
        <taxon>Actinopterygii</taxon>
        <taxon>Neopterygii</taxon>
        <taxon>Teleostei</taxon>
        <taxon>Neoteleostei</taxon>
        <taxon>Acanthomorphata</taxon>
        <taxon>Ovalentaria</taxon>
        <taxon>Atherinomorphae</taxon>
        <taxon>Beloniformes</taxon>
        <taxon>Adrianichthyidae</taxon>
        <taxon>Oryziinae</taxon>
        <taxon>Oryzias</taxon>
    </lineage>
</organism>
<dbReference type="PROSITE" id="PS50835">
    <property type="entry name" value="IG_LIKE"/>
    <property type="match status" value="1"/>
</dbReference>
<protein>
    <recommendedName>
        <fullName evidence="3">Ig-like domain-containing protein</fullName>
    </recommendedName>
</protein>
<dbReference type="InterPro" id="IPR013106">
    <property type="entry name" value="Ig_V-set"/>
</dbReference>
<dbReference type="PANTHER" id="PTHR11422:SF5">
    <property type="entry name" value="DIVERSE IMMUNOGLOBULIN DOMAIN-CONTAINING PROTEIN 1.1 ISOFORM X1-RELATED"/>
    <property type="match status" value="1"/>
</dbReference>
<dbReference type="GO" id="GO:0042289">
    <property type="term" value="F:MHC class II protein binding"/>
    <property type="evidence" value="ECO:0007669"/>
    <property type="project" value="TreeGrafter"/>
</dbReference>
<dbReference type="AlphaFoldDB" id="A0A3S2P9S5"/>
<evidence type="ECO:0000313" key="5">
    <source>
        <dbReference type="Proteomes" id="UP000283210"/>
    </source>
</evidence>
<dbReference type="Proteomes" id="UP000283210">
    <property type="component" value="Chromosome 24"/>
</dbReference>
<evidence type="ECO:0000313" key="4">
    <source>
        <dbReference type="EMBL" id="RVE55906.1"/>
    </source>
</evidence>
<dbReference type="GO" id="GO:0042110">
    <property type="term" value="P:T cell activation"/>
    <property type="evidence" value="ECO:0007669"/>
    <property type="project" value="TreeGrafter"/>
</dbReference>
<keyword evidence="1" id="KW-0472">Membrane</keyword>
<dbReference type="InterPro" id="IPR007110">
    <property type="entry name" value="Ig-like_dom"/>
</dbReference>
<dbReference type="GO" id="GO:0035723">
    <property type="term" value="P:interleukin-15-mediated signaling pathway"/>
    <property type="evidence" value="ECO:0007669"/>
    <property type="project" value="TreeGrafter"/>
</dbReference>
<dbReference type="InterPro" id="IPR003599">
    <property type="entry name" value="Ig_sub"/>
</dbReference>
<keyword evidence="2" id="KW-0732">Signal</keyword>
<dbReference type="InterPro" id="IPR036179">
    <property type="entry name" value="Ig-like_dom_sf"/>
</dbReference>
<dbReference type="Pfam" id="PF07686">
    <property type="entry name" value="V-set"/>
    <property type="match status" value="1"/>
</dbReference>
<dbReference type="GO" id="GO:0070374">
    <property type="term" value="P:positive regulation of ERK1 and ERK2 cascade"/>
    <property type="evidence" value="ECO:0007669"/>
    <property type="project" value="TreeGrafter"/>
</dbReference>
<evidence type="ECO:0000256" key="1">
    <source>
        <dbReference type="SAM" id="Phobius"/>
    </source>
</evidence>
<gene>
    <name evidence="4" type="ORF">OJAV_G00230940</name>
</gene>
<sequence length="317" mass="35690">MTLTLELMIILILYSEGISGKTEKLYHRVGENVLLPCRDKSSSSSCSDVTWLYQKDTSAELVKEVRNGKVVQSLFRASRLNVSSDCSLLIRNIIHEDAGYFVCRFGEDNEFDNNVYLNILSISTDPPEVHPRGNEDITLRCSLNRFDKTKSCEQNSIIWMDERGSQLTGEGVGFEFRGQTNCVSVLTVKHQSGNNKRFTCKFIEDNKVKIEAVYIPYFSESPQSDTVIIIGAVVGVVLVLLVVFAVLLFKSKRTKTTEDQKRGTNFQKSIHQHSEPETELDGDLTYAVVNHSKSKASSKITMKETEGEVTYSSIKMK</sequence>
<feature type="domain" description="Ig-like" evidence="3">
    <location>
        <begin position="30"/>
        <end position="123"/>
    </location>
</feature>
<keyword evidence="1" id="KW-0812">Transmembrane</keyword>
<dbReference type="EMBL" id="CM012460">
    <property type="protein sequence ID" value="RVE55906.1"/>
    <property type="molecule type" value="Genomic_DNA"/>
</dbReference>
<proteinExistence type="predicted"/>
<name>A0A3S2P9S5_ORYJA</name>
<dbReference type="Gene3D" id="2.60.40.10">
    <property type="entry name" value="Immunoglobulins"/>
    <property type="match status" value="1"/>
</dbReference>
<dbReference type="InterPro" id="IPR013783">
    <property type="entry name" value="Ig-like_fold"/>
</dbReference>
<dbReference type="SUPFAM" id="SSF48726">
    <property type="entry name" value="Immunoglobulin"/>
    <property type="match status" value="1"/>
</dbReference>
<dbReference type="SMART" id="SM00409">
    <property type="entry name" value="IG"/>
    <property type="match status" value="2"/>
</dbReference>
<dbReference type="GO" id="GO:0009897">
    <property type="term" value="C:external side of plasma membrane"/>
    <property type="evidence" value="ECO:0007669"/>
    <property type="project" value="TreeGrafter"/>
</dbReference>
<dbReference type="GO" id="GO:0045121">
    <property type="term" value="C:membrane raft"/>
    <property type="evidence" value="ECO:0007669"/>
    <property type="project" value="TreeGrafter"/>
</dbReference>
<accession>A0A3S2P9S5</accession>